<dbReference type="InterPro" id="IPR007419">
    <property type="entry name" value="BFD-like_2Fe2S-bd_dom"/>
</dbReference>
<evidence type="ECO:0000313" key="2">
    <source>
        <dbReference type="EMBL" id="QMV43678.1"/>
    </source>
</evidence>
<dbReference type="Gene3D" id="1.10.10.1100">
    <property type="entry name" value="BFD-like [2Fe-2S]-binding domain"/>
    <property type="match status" value="1"/>
</dbReference>
<organism evidence="2 3">
    <name type="scientific">Cohnella cholangitidis</name>
    <dbReference type="NCBI Taxonomy" id="2598458"/>
    <lineage>
        <taxon>Bacteria</taxon>
        <taxon>Bacillati</taxon>
        <taxon>Bacillota</taxon>
        <taxon>Bacilli</taxon>
        <taxon>Bacillales</taxon>
        <taxon>Paenibacillaceae</taxon>
        <taxon>Cohnella</taxon>
    </lineage>
</organism>
<reference evidence="2 3" key="1">
    <citation type="submission" date="2019-07" db="EMBL/GenBank/DDBJ databases">
        <authorList>
            <person name="Kim J.K."/>
            <person name="Cheong H.-M."/>
            <person name="Choi Y."/>
            <person name="Hwang K.J."/>
            <person name="Lee S."/>
            <person name="Choi C."/>
        </authorList>
    </citation>
    <scope>NUCLEOTIDE SEQUENCE [LARGE SCALE GENOMIC DNA]</scope>
    <source>
        <strain evidence="2 3">KS 22</strain>
    </source>
</reference>
<protein>
    <submittedName>
        <fullName evidence="2">(2Fe-2S)-binding protein</fullName>
    </submittedName>
</protein>
<evidence type="ECO:0000313" key="3">
    <source>
        <dbReference type="Proteomes" id="UP000515679"/>
    </source>
</evidence>
<sequence length="108" mass="12121">MRWHDFCWIKVVIIEGGIALNHNDLVVCRCEEVTLSQITDTLNRYGCSSRETKLRTRAGMGICGGRTCRPLIESMAMQVRGAEAEASIPLKIQQPVRPLSFGDWGKSR</sequence>
<dbReference type="AlphaFoldDB" id="A0A7G5C394"/>
<dbReference type="RefSeq" id="WP_182299916.1">
    <property type="nucleotide sequence ID" value="NZ_CP041969.1"/>
</dbReference>
<keyword evidence="3" id="KW-1185">Reference proteome</keyword>
<dbReference type="Proteomes" id="UP000515679">
    <property type="component" value="Chromosome"/>
</dbReference>
<dbReference type="InterPro" id="IPR041854">
    <property type="entry name" value="BFD-like_2Fe2S-bd_dom_sf"/>
</dbReference>
<dbReference type="KEGG" id="cchl:FPL14_22765"/>
<accession>A0A7G5C394</accession>
<proteinExistence type="predicted"/>
<dbReference type="EMBL" id="CP041969">
    <property type="protein sequence ID" value="QMV43678.1"/>
    <property type="molecule type" value="Genomic_DNA"/>
</dbReference>
<gene>
    <name evidence="2" type="ORF">FPL14_22765</name>
</gene>
<name>A0A7G5C394_9BACL</name>
<feature type="domain" description="BFD-like [2Fe-2S]-binding" evidence="1">
    <location>
        <begin position="26"/>
        <end position="74"/>
    </location>
</feature>
<dbReference type="Pfam" id="PF04324">
    <property type="entry name" value="Fer2_BFD"/>
    <property type="match status" value="1"/>
</dbReference>
<evidence type="ECO:0000259" key="1">
    <source>
        <dbReference type="Pfam" id="PF04324"/>
    </source>
</evidence>